<dbReference type="AlphaFoldDB" id="A0AAV3RY59"/>
<name>A0AAV3RY59_LITER</name>
<dbReference type="EMBL" id="BAABME010013427">
    <property type="protein sequence ID" value="GAA0186157.1"/>
    <property type="molecule type" value="Genomic_DNA"/>
</dbReference>
<evidence type="ECO:0000313" key="2">
    <source>
        <dbReference type="EMBL" id="GAA0186157.1"/>
    </source>
</evidence>
<organism evidence="2 3">
    <name type="scientific">Lithospermum erythrorhizon</name>
    <name type="common">Purple gromwell</name>
    <name type="synonym">Lithospermum officinale var. erythrorhizon</name>
    <dbReference type="NCBI Taxonomy" id="34254"/>
    <lineage>
        <taxon>Eukaryota</taxon>
        <taxon>Viridiplantae</taxon>
        <taxon>Streptophyta</taxon>
        <taxon>Embryophyta</taxon>
        <taxon>Tracheophyta</taxon>
        <taxon>Spermatophyta</taxon>
        <taxon>Magnoliopsida</taxon>
        <taxon>eudicotyledons</taxon>
        <taxon>Gunneridae</taxon>
        <taxon>Pentapetalae</taxon>
        <taxon>asterids</taxon>
        <taxon>lamiids</taxon>
        <taxon>Boraginales</taxon>
        <taxon>Boraginaceae</taxon>
        <taxon>Boraginoideae</taxon>
        <taxon>Lithospermeae</taxon>
        <taxon>Lithospermum</taxon>
    </lineage>
</organism>
<accession>A0AAV3RY59</accession>
<gene>
    <name evidence="2" type="ORF">LIER_33445</name>
</gene>
<feature type="domain" description="Retrotransposon gag" evidence="1">
    <location>
        <begin position="19"/>
        <end position="72"/>
    </location>
</feature>
<protein>
    <recommendedName>
        <fullName evidence="1">Retrotransposon gag domain-containing protein</fullName>
    </recommendedName>
</protein>
<keyword evidence="3" id="KW-1185">Reference proteome</keyword>
<dbReference type="InterPro" id="IPR005162">
    <property type="entry name" value="Retrotrans_gag_dom"/>
</dbReference>
<dbReference type="Proteomes" id="UP001454036">
    <property type="component" value="Unassembled WGS sequence"/>
</dbReference>
<comment type="caution">
    <text evidence="2">The sequence shown here is derived from an EMBL/GenBank/DDBJ whole genome shotgun (WGS) entry which is preliminary data.</text>
</comment>
<dbReference type="Pfam" id="PF03732">
    <property type="entry name" value="Retrotrans_gag"/>
    <property type="match status" value="1"/>
</dbReference>
<evidence type="ECO:0000313" key="3">
    <source>
        <dbReference type="Proteomes" id="UP001454036"/>
    </source>
</evidence>
<proteinExistence type="predicted"/>
<reference evidence="2 3" key="1">
    <citation type="submission" date="2024-01" db="EMBL/GenBank/DDBJ databases">
        <title>The complete chloroplast genome sequence of Lithospermum erythrorhizon: insights into the phylogenetic relationship among Boraginaceae species and the maternal lineages of purple gromwells.</title>
        <authorList>
            <person name="Okada T."/>
            <person name="Watanabe K."/>
        </authorList>
    </citation>
    <scope>NUCLEOTIDE SEQUENCE [LARGE SCALE GENOMIC DNA]</scope>
</reference>
<sequence>MVDSLPTNGATHESLKLKMLSYTLKDVAHRWFLSIPPQSIHTWKKMHEKFVSKFYTYAKSASLWNHISNFTKDDAHQTMVNNATGGALGGKKVAKIQEIFESLTTNSLQKGKPQGQVNNQVNDSPGGGHSDQILQMLKNQESHNQKTSASIKKLEFQIGQLVEAQQKNEFGRFPTQLEQAKSIMTFMYGESEEVEKFGDFSSHHEQEKAIMTMRSEKLLDIGAHGDKKVAVNGRTKCR</sequence>
<evidence type="ECO:0000259" key="1">
    <source>
        <dbReference type="Pfam" id="PF03732"/>
    </source>
</evidence>